<dbReference type="EMBL" id="JBJUVG010000010">
    <property type="protein sequence ID" value="MFM9414132.1"/>
    <property type="molecule type" value="Genomic_DNA"/>
</dbReference>
<comment type="caution">
    <text evidence="4">The sequence shown here is derived from an EMBL/GenBank/DDBJ whole genome shotgun (WGS) entry which is preliminary data.</text>
</comment>
<dbReference type="Proteomes" id="UP001631949">
    <property type="component" value="Unassembled WGS sequence"/>
</dbReference>
<accession>A0ABW9GZU5</accession>
<reference evidence="4 5" key="1">
    <citation type="journal article" date="2016" name="Int. J. Syst. Evol. Microbiol.">
        <title>Peptococcus simiae sp. nov., isolated from rhesus macaque faeces and emended description of the genus Peptococcus.</title>
        <authorList>
            <person name="Shkoporov A.N."/>
            <person name="Efimov B.A."/>
            <person name="Kondova I."/>
            <person name="Ouwerling B."/>
            <person name="Chaplin A.V."/>
            <person name="Shcherbakova V.A."/>
            <person name="Langermans J.A.M."/>
        </authorList>
    </citation>
    <scope>NUCLEOTIDE SEQUENCE [LARGE SCALE GENOMIC DNA]</scope>
    <source>
        <strain evidence="4 5">M108</strain>
    </source>
</reference>
<evidence type="ECO:0000256" key="2">
    <source>
        <dbReference type="SAM" id="Phobius"/>
    </source>
</evidence>
<name>A0ABW9GZU5_9FIRM</name>
<keyword evidence="2" id="KW-1133">Transmembrane helix</keyword>
<feature type="signal peptide" evidence="3">
    <location>
        <begin position="1"/>
        <end position="39"/>
    </location>
</feature>
<protein>
    <recommendedName>
        <fullName evidence="6">TrbC/VIRB2 family protein</fullName>
    </recommendedName>
</protein>
<keyword evidence="2" id="KW-0472">Membrane</keyword>
<feature type="chain" id="PRO_5047032343" description="TrbC/VIRB2 family protein" evidence="3">
    <location>
        <begin position="40"/>
        <end position="184"/>
    </location>
</feature>
<keyword evidence="2" id="KW-0812">Transmembrane</keyword>
<evidence type="ECO:0000313" key="4">
    <source>
        <dbReference type="EMBL" id="MFM9414132.1"/>
    </source>
</evidence>
<evidence type="ECO:0008006" key="6">
    <source>
        <dbReference type="Google" id="ProtNLM"/>
    </source>
</evidence>
<evidence type="ECO:0000256" key="1">
    <source>
        <dbReference type="SAM" id="MobiDB-lite"/>
    </source>
</evidence>
<feature type="transmembrane region" description="Helical" evidence="2">
    <location>
        <begin position="102"/>
        <end position="119"/>
    </location>
</feature>
<evidence type="ECO:0000313" key="5">
    <source>
        <dbReference type="Proteomes" id="UP001631949"/>
    </source>
</evidence>
<evidence type="ECO:0000256" key="3">
    <source>
        <dbReference type="SAM" id="SignalP"/>
    </source>
</evidence>
<dbReference type="RefSeq" id="WP_408977747.1">
    <property type="nucleotide sequence ID" value="NZ_JBJUVG010000010.1"/>
</dbReference>
<proteinExistence type="predicted"/>
<sequence length="184" mass="19563">MRTNAVNDVISARRLKLFLVFSLVGLASLALLLPDTAFAASFSGTAESGVSWDLSKYKDMMGSVYRIAMYILFPVAAVSLAAAAFMMITGDEQSVAKGKKQAFITLFTVAALLLLPAVLDFGVSTGSSHGWKPTMQSAEDFKKANLPDFTADKGEGGKTSKTGGKKAQALKKRMGIKKIKAQEG</sequence>
<feature type="region of interest" description="Disordered" evidence="1">
    <location>
        <begin position="150"/>
        <end position="169"/>
    </location>
</feature>
<keyword evidence="5" id="KW-1185">Reference proteome</keyword>
<gene>
    <name evidence="4" type="ORF">ACKQTC_07105</name>
</gene>
<feature type="transmembrane region" description="Helical" evidence="2">
    <location>
        <begin position="63"/>
        <end position="90"/>
    </location>
</feature>
<organism evidence="4 5">
    <name type="scientific">Peptococcus simiae</name>
    <dbReference type="NCBI Taxonomy" id="1643805"/>
    <lineage>
        <taxon>Bacteria</taxon>
        <taxon>Bacillati</taxon>
        <taxon>Bacillota</taxon>
        <taxon>Clostridia</taxon>
        <taxon>Eubacteriales</taxon>
        <taxon>Peptococcaceae</taxon>
        <taxon>Peptococcus</taxon>
    </lineage>
</organism>
<keyword evidence="3" id="KW-0732">Signal</keyword>